<gene>
    <name evidence="8" type="ORF">F7F11_17860</name>
    <name evidence="7" type="ORF">HI055_004484</name>
</gene>
<keyword evidence="2" id="KW-1134">Transmembrane beta strand</keyword>
<dbReference type="Proteomes" id="UP000852798">
    <property type="component" value="Unassembled WGS sequence"/>
</dbReference>
<dbReference type="GO" id="GO:0016020">
    <property type="term" value="C:membrane"/>
    <property type="evidence" value="ECO:0007669"/>
    <property type="project" value="UniProtKB-SubCell"/>
</dbReference>
<dbReference type="GO" id="GO:0044384">
    <property type="term" value="C:host outer membrane"/>
    <property type="evidence" value="ECO:0007669"/>
    <property type="project" value="InterPro"/>
</dbReference>
<proteinExistence type="predicted"/>
<reference evidence="7" key="1">
    <citation type="journal article" date="2018" name="Genome Biol.">
        <title>SKESA: strategic k-mer extension for scrupulous assemblies.</title>
        <authorList>
            <person name="Souvorov A."/>
            <person name="Agarwala R."/>
            <person name="Lipman D.J."/>
        </authorList>
    </citation>
    <scope>NUCLEOTIDE SEQUENCE [LARGE SCALE GENOMIC DNA]</scope>
    <source>
        <strain evidence="7">BCW_4213</strain>
    </source>
</reference>
<evidence type="ECO:0000313" key="8">
    <source>
        <dbReference type="EMBL" id="KAB0123159.1"/>
    </source>
</evidence>
<dbReference type="EMBL" id="VZEL01000019">
    <property type="protein sequence ID" value="KAB0123159.1"/>
    <property type="molecule type" value="Genomic_DNA"/>
</dbReference>
<name>A0A4T8PBT1_ECOLX</name>
<evidence type="ECO:0000256" key="1">
    <source>
        <dbReference type="ARBA" id="ARBA00004141"/>
    </source>
</evidence>
<reference evidence="8 9" key="2">
    <citation type="submission" date="2019-03" db="EMBL/GenBank/DDBJ databases">
        <title>Whole Genome Sequencing of Shiga-Toxin Escherichia coli Strains from Nebraska.</title>
        <authorList>
            <person name="Abdalhamid B."/>
            <person name="Mccutchen E.L."/>
            <person name="Bouska A.C."/>
            <person name="Hinrichs S.H."/>
            <person name="Iwen P.C."/>
        </authorList>
    </citation>
    <scope>NUCLEOTIDE SEQUENCE [LARGE SCALE GENOMIC DNA]</scope>
    <source>
        <strain evidence="8 9">STEC_170836</strain>
    </source>
</reference>
<evidence type="ECO:0000256" key="3">
    <source>
        <dbReference type="ARBA" id="ARBA00022692"/>
    </source>
</evidence>
<evidence type="ECO:0000256" key="6">
    <source>
        <dbReference type="SAM" id="SignalP"/>
    </source>
</evidence>
<dbReference type="InterPro" id="IPR011250">
    <property type="entry name" value="OMP/PagP_B-barrel"/>
</dbReference>
<comment type="subcellular location">
    <subcellularLocation>
        <location evidence="1">Membrane</location>
        <topology evidence="1">Multi-pass membrane protein</topology>
    </subcellularLocation>
</comment>
<dbReference type="SUPFAM" id="SSF56925">
    <property type="entry name" value="OMPA-like"/>
    <property type="match status" value="1"/>
</dbReference>
<evidence type="ECO:0000256" key="2">
    <source>
        <dbReference type="ARBA" id="ARBA00022452"/>
    </source>
</evidence>
<feature type="chain" id="PRO_5036359427" evidence="6">
    <location>
        <begin position="25"/>
        <end position="243"/>
    </location>
</feature>
<protein>
    <submittedName>
        <fullName evidence="7 8">Outer membrane beta-barrel protein</fullName>
    </submittedName>
</protein>
<dbReference type="AlphaFoldDB" id="A0A4T8PBT1"/>
<dbReference type="Pfam" id="PF06316">
    <property type="entry name" value="Ail_Lom"/>
    <property type="match status" value="1"/>
</dbReference>
<dbReference type="InterPro" id="IPR051723">
    <property type="entry name" value="Bact_OM_Invasion-Related"/>
</dbReference>
<keyword evidence="3" id="KW-0812">Transmembrane</keyword>
<feature type="signal peptide" evidence="6">
    <location>
        <begin position="1"/>
        <end position="24"/>
    </location>
</feature>
<dbReference type="PANTHER" id="PTHR35892">
    <property type="entry name" value="OUTER MEMBRANE PROTEIN PAGN-RELATED"/>
    <property type="match status" value="1"/>
</dbReference>
<dbReference type="InterPro" id="IPR000758">
    <property type="entry name" value="Enterovir_OMP"/>
</dbReference>
<organism evidence="8 9">
    <name type="scientific">Escherichia coli</name>
    <dbReference type="NCBI Taxonomy" id="562"/>
    <lineage>
        <taxon>Bacteria</taxon>
        <taxon>Pseudomonadati</taxon>
        <taxon>Pseudomonadota</taxon>
        <taxon>Gammaproteobacteria</taxon>
        <taxon>Enterobacterales</taxon>
        <taxon>Enterobacteriaceae</taxon>
        <taxon>Escherichia</taxon>
    </lineage>
</organism>
<accession>A0A4T8PBT1</accession>
<dbReference type="PRINTS" id="PR00316">
    <property type="entry name" value="ENTEROVIROMP"/>
</dbReference>
<keyword evidence="5" id="KW-0472">Membrane</keyword>
<dbReference type="PANTHER" id="PTHR35892:SF2">
    <property type="entry name" value="OUTER MEMBRANE PROTEIN PAGN"/>
    <property type="match status" value="1"/>
</dbReference>
<reference evidence="7" key="3">
    <citation type="submission" date="2020-02" db="EMBL/GenBank/DDBJ databases">
        <authorList>
            <consortium name="NCBI Pathogen Detection Project"/>
        </authorList>
    </citation>
    <scope>NUCLEOTIDE SEQUENCE</scope>
    <source>
        <strain evidence="7">BCW_4213</strain>
    </source>
</reference>
<evidence type="ECO:0000256" key="4">
    <source>
        <dbReference type="ARBA" id="ARBA00022729"/>
    </source>
</evidence>
<dbReference type="EMBL" id="DABDSA010000046">
    <property type="protein sequence ID" value="HAI2144053.1"/>
    <property type="molecule type" value="Genomic_DNA"/>
</dbReference>
<sequence length="243" mass="26494">MKHSSIFFVCTTLVMCSLTAPVYAEKGNSTVSLGFAHLQLSGLNNFVKDLSLYNLDTFNRFTNRHYFNSGEYADASVRGHDGKGKSLQGMSIRYRYELTDELGVITSFTWARSMTNAQAFIDVKPGDESREVKNPAASARTDIRANYWSLLAGPSWRFNEYLSVYAMAGMGVAKVTTDLKIKDNINSTGGFSESNSAKKTSAAWAAGAQFNLNESVTLDVAYEGSGSGDWRTSGVTAGIGLKF</sequence>
<evidence type="ECO:0000313" key="7">
    <source>
        <dbReference type="EMBL" id="HAI2144053.1"/>
    </source>
</evidence>
<keyword evidence="4 6" id="KW-0732">Signal</keyword>
<evidence type="ECO:0000256" key="5">
    <source>
        <dbReference type="ARBA" id="ARBA00023136"/>
    </source>
</evidence>
<evidence type="ECO:0000313" key="9">
    <source>
        <dbReference type="Proteomes" id="UP000327073"/>
    </source>
</evidence>
<comment type="caution">
    <text evidence="8">The sequence shown here is derived from an EMBL/GenBank/DDBJ whole genome shotgun (WGS) entry which is preliminary data.</text>
</comment>
<dbReference type="Proteomes" id="UP000327073">
    <property type="component" value="Unassembled WGS sequence"/>
</dbReference>
<dbReference type="Gene3D" id="2.40.160.20">
    <property type="match status" value="1"/>
</dbReference>